<dbReference type="RefSeq" id="WP_067590009.1">
    <property type="nucleotide sequence ID" value="NZ_LXSL01000011.1"/>
</dbReference>
<evidence type="ECO:0000313" key="2">
    <source>
        <dbReference type="Proteomes" id="UP000077885"/>
    </source>
</evidence>
<dbReference type="EMBL" id="LXSL01000011">
    <property type="protein sequence ID" value="OAM31177.1"/>
    <property type="molecule type" value="Genomic_DNA"/>
</dbReference>
<organism evidence="1 2">
    <name type="scientific">Eikenella longinqua</name>
    <dbReference type="NCBI Taxonomy" id="1795827"/>
    <lineage>
        <taxon>Bacteria</taxon>
        <taxon>Pseudomonadati</taxon>
        <taxon>Pseudomonadota</taxon>
        <taxon>Betaproteobacteria</taxon>
        <taxon>Neisseriales</taxon>
        <taxon>Neisseriaceae</taxon>
        <taxon>Eikenella</taxon>
    </lineage>
</organism>
<dbReference type="AlphaFoldDB" id="A0A1A9S3E0"/>
<protein>
    <submittedName>
        <fullName evidence="1">Uncharacterized protein</fullName>
    </submittedName>
</protein>
<evidence type="ECO:0000313" key="1">
    <source>
        <dbReference type="EMBL" id="OAM31177.1"/>
    </source>
</evidence>
<name>A0A1A9S3E0_9NEIS</name>
<proteinExistence type="predicted"/>
<reference evidence="2" key="1">
    <citation type="submission" date="2016-05" db="EMBL/GenBank/DDBJ databases">
        <title>Draft genome of Corynebacterium afermentans subsp. afermentans LCDC 88199T.</title>
        <authorList>
            <person name="Bernier A.-M."/>
            <person name="Bernard K."/>
        </authorList>
    </citation>
    <scope>NUCLEOTIDE SEQUENCE [LARGE SCALE GENOMIC DNA]</scope>
    <source>
        <strain evidence="2">NML02-A-017</strain>
    </source>
</reference>
<keyword evidence="2" id="KW-1185">Reference proteome</keyword>
<sequence length="130" mass="14720">MSVSILYFEENRPSADYAGYGEVNRFRLPEAFEASPITLRRKGKSIAAWEFGWGAASAVYRPGSELPQQLSQFIAERLRHPCVQPVLFIFINDNHADLNPDKHQPASIPLADLPELFARKTFNGLFLIEK</sequence>
<gene>
    <name evidence="1" type="ORF">A7P95_01385</name>
</gene>
<dbReference type="OrthoDB" id="9907919at2"/>
<dbReference type="STRING" id="1795827.A7P95_01385"/>
<comment type="caution">
    <text evidence="1">The sequence shown here is derived from an EMBL/GenBank/DDBJ whole genome shotgun (WGS) entry which is preliminary data.</text>
</comment>
<dbReference type="Proteomes" id="UP000077885">
    <property type="component" value="Unassembled WGS sequence"/>
</dbReference>
<accession>A0A1A9S3E0</accession>